<sequence>MLKKSLFVFFLLMFGATIFAQKNLYPRTEMRAVWVTTVANIDFPSRKGLSAEEQKKEFINILEKCKQLNFNAIIVQVRPAADALYESSFELWSEVLQGKQGIAPDYDPLAFMIEESRKRLLEFHAWVNPFRAIANINFSHIHPEHITRKRPEWFFRYGDRVYFNPGIPEVREYLLQVILEIVRKYDIDGLHFDDYFYPYPIAGEKINDDNTFDKFGKDFRNIEDWRRNNIDLFVQAVSDSIRAIKPKMKFGISPAGGWRNKNKDSRGSATNLGQPAYDNVFADTRKWLEQGWVDYLSPQTYWTIASPQASFKVLAEWWNENNFGRHIYSGHALFKIANSEEKDNWNDSQEILRQIRLSRSLKNVRGSMFFSLKHLLRNPLKICDSLQNSVFRFPALVPAMPWKDSIPPLPPDSLKANVFHNNVLLYWQSPQAAPDNEKPDYYVVFRFQNEMEINFEDASKIVAILRENYFLDKNLEQNRRYIYAIKSFDRLHNESKQYAKVTIATVKKLTMASPIKDGEIRED</sequence>
<dbReference type="Proteomes" id="UP000233387">
    <property type="component" value="Unassembled WGS sequence"/>
</dbReference>
<dbReference type="InterPro" id="IPR003790">
    <property type="entry name" value="GHL10"/>
</dbReference>
<keyword evidence="1" id="KW-0732">Signal</keyword>
<accession>A0A2N3IE93</accession>
<reference evidence="3 4" key="1">
    <citation type="submission" date="2017-06" db="EMBL/GenBank/DDBJ databases">
        <title>Raineya orbicola gen. nov., sp. nov. a slightly thermophilic bacterium of the phylum Bacteroidetes and the description of Raineyaceae fam. nov.</title>
        <authorList>
            <person name="Albuquerque L."/>
            <person name="Polonia A.R.M."/>
            <person name="Barroso C."/>
            <person name="Froufe H.J.C."/>
            <person name="Lage O."/>
            <person name="Lobo-Da-Cunha A."/>
            <person name="Egas C."/>
            <person name="Da Costa M.S."/>
        </authorList>
    </citation>
    <scope>NUCLEOTIDE SEQUENCE [LARGE SCALE GENOMIC DNA]</scope>
    <source>
        <strain evidence="3 4">SPSPC-11</strain>
    </source>
</reference>
<dbReference type="InterPro" id="IPR013783">
    <property type="entry name" value="Ig-like_fold"/>
</dbReference>
<evidence type="ECO:0000256" key="1">
    <source>
        <dbReference type="ARBA" id="ARBA00022729"/>
    </source>
</evidence>
<dbReference type="InterPro" id="IPR052177">
    <property type="entry name" value="Divisome_Glycosyl_Hydrolase"/>
</dbReference>
<dbReference type="Gene3D" id="2.60.40.10">
    <property type="entry name" value="Immunoglobulins"/>
    <property type="match status" value="1"/>
</dbReference>
<feature type="domain" description="Glycosyl hydrolase-like 10" evidence="2">
    <location>
        <begin position="29"/>
        <end position="344"/>
    </location>
</feature>
<name>A0A2N3IE93_9BACT</name>
<dbReference type="InterPro" id="IPR036116">
    <property type="entry name" value="FN3_sf"/>
</dbReference>
<organism evidence="3 4">
    <name type="scientific">Raineya orbicola</name>
    <dbReference type="NCBI Taxonomy" id="2016530"/>
    <lineage>
        <taxon>Bacteria</taxon>
        <taxon>Pseudomonadati</taxon>
        <taxon>Bacteroidota</taxon>
        <taxon>Cytophagia</taxon>
        <taxon>Cytophagales</taxon>
        <taxon>Raineyaceae</taxon>
        <taxon>Raineya</taxon>
    </lineage>
</organism>
<proteinExistence type="predicted"/>
<dbReference type="PANTHER" id="PTHR43405:SF1">
    <property type="entry name" value="GLYCOSYL HYDROLASE DIGH"/>
    <property type="match status" value="1"/>
</dbReference>
<dbReference type="PANTHER" id="PTHR43405">
    <property type="entry name" value="GLYCOSYL HYDROLASE DIGH"/>
    <property type="match status" value="1"/>
</dbReference>
<comment type="caution">
    <text evidence="3">The sequence shown here is derived from an EMBL/GenBank/DDBJ whole genome shotgun (WGS) entry which is preliminary data.</text>
</comment>
<dbReference type="EMBL" id="NKXO01000023">
    <property type="protein sequence ID" value="PKQ68626.1"/>
    <property type="molecule type" value="Genomic_DNA"/>
</dbReference>
<evidence type="ECO:0000313" key="3">
    <source>
        <dbReference type="EMBL" id="PKQ68626.1"/>
    </source>
</evidence>
<dbReference type="Pfam" id="PF02638">
    <property type="entry name" value="GHL10"/>
    <property type="match status" value="1"/>
</dbReference>
<gene>
    <name evidence="3" type="ORF">Rain11_1604</name>
</gene>
<dbReference type="SUPFAM" id="SSF51445">
    <property type="entry name" value="(Trans)glycosidases"/>
    <property type="match status" value="1"/>
</dbReference>
<dbReference type="AlphaFoldDB" id="A0A2N3IE93"/>
<keyword evidence="4" id="KW-1185">Reference proteome</keyword>
<dbReference type="SUPFAM" id="SSF49265">
    <property type="entry name" value="Fibronectin type III"/>
    <property type="match status" value="1"/>
</dbReference>
<evidence type="ECO:0000313" key="4">
    <source>
        <dbReference type="Proteomes" id="UP000233387"/>
    </source>
</evidence>
<evidence type="ECO:0000259" key="2">
    <source>
        <dbReference type="Pfam" id="PF02638"/>
    </source>
</evidence>
<dbReference type="Gene3D" id="3.20.20.80">
    <property type="entry name" value="Glycosidases"/>
    <property type="match status" value="1"/>
</dbReference>
<dbReference type="RefSeq" id="WP_101358870.1">
    <property type="nucleotide sequence ID" value="NZ_NKXO01000023.1"/>
</dbReference>
<dbReference type="InterPro" id="IPR017853">
    <property type="entry name" value="GH"/>
</dbReference>
<protein>
    <submittedName>
        <fullName evidence="3">Putative BCR</fullName>
    </submittedName>
</protein>